<organism evidence="4 5">
    <name type="scientific">Buchnera aphidicola</name>
    <name type="common">Sitobion avenae</name>
    <dbReference type="NCBI Taxonomy" id="571428"/>
    <lineage>
        <taxon>Bacteria</taxon>
        <taxon>Pseudomonadati</taxon>
        <taxon>Pseudomonadota</taxon>
        <taxon>Gammaproteobacteria</taxon>
        <taxon>Enterobacterales</taxon>
        <taxon>Erwiniaceae</taxon>
        <taxon>Buchnera</taxon>
    </lineage>
</organism>
<comment type="similarity">
    <text evidence="2">Belongs to the FlgN family.</text>
</comment>
<keyword evidence="3" id="KW-1005">Bacterial flagellum biogenesis</keyword>
<reference evidence="4 5" key="1">
    <citation type="submission" date="2018-12" db="EMBL/GenBank/DDBJ databases">
        <authorList>
            <person name="Chong R.A."/>
        </authorList>
    </citation>
    <scope>NUCLEOTIDE SEQUENCE [LARGE SCALE GENOMIC DNA]</scope>
    <source>
        <strain evidence="4 5">Sav</strain>
    </source>
</reference>
<dbReference type="AlphaFoldDB" id="A0A4D6Y8J9"/>
<evidence type="ECO:0000256" key="2">
    <source>
        <dbReference type="ARBA" id="ARBA00007703"/>
    </source>
</evidence>
<name>A0A4D6Y8J9_9GAMM</name>
<dbReference type="EMBL" id="CP034855">
    <property type="protein sequence ID" value="QCI25542.1"/>
    <property type="molecule type" value="Genomic_DNA"/>
</dbReference>
<proteinExistence type="inferred from homology"/>
<keyword evidence="4" id="KW-0282">Flagellum</keyword>
<sequence>MKTLIEAIKKIKIILNSLEDIFTQEYHNLSNSETSNENLLYLIEKKTSCFKKLTILSQDRLSLEKKIGIFAPYQNHYQLNNYWNQIIKKCIFLKRLNLKNKILLNKKFYLNQHFLELFPSHKTAITYNLNGDLKN</sequence>
<dbReference type="RefSeq" id="WP_158338462.1">
    <property type="nucleotide sequence ID" value="NZ_CP034855.1"/>
</dbReference>
<dbReference type="InterPro" id="IPR036679">
    <property type="entry name" value="FlgN-like_sf"/>
</dbReference>
<evidence type="ECO:0000256" key="1">
    <source>
        <dbReference type="ARBA" id="ARBA00002397"/>
    </source>
</evidence>
<dbReference type="GO" id="GO:0044780">
    <property type="term" value="P:bacterial-type flagellum assembly"/>
    <property type="evidence" value="ECO:0007669"/>
    <property type="project" value="InterPro"/>
</dbReference>
<comment type="function">
    <text evidence="1">Required for the efficient initiation of filament assembly.</text>
</comment>
<dbReference type="Gene3D" id="1.20.58.300">
    <property type="entry name" value="FlgN-like"/>
    <property type="match status" value="1"/>
</dbReference>
<evidence type="ECO:0000313" key="4">
    <source>
        <dbReference type="EMBL" id="QCI25542.1"/>
    </source>
</evidence>
<dbReference type="InterPro" id="IPR007809">
    <property type="entry name" value="FlgN-like"/>
</dbReference>
<evidence type="ECO:0000256" key="3">
    <source>
        <dbReference type="ARBA" id="ARBA00022795"/>
    </source>
</evidence>
<keyword evidence="4" id="KW-0969">Cilium</keyword>
<protein>
    <submittedName>
        <fullName evidence="4">Flagellar biosynthesis protein FlgN</fullName>
    </submittedName>
</protein>
<dbReference type="SUPFAM" id="SSF140566">
    <property type="entry name" value="FlgN-like"/>
    <property type="match status" value="1"/>
</dbReference>
<gene>
    <name evidence="4" type="ORF">D9V77_01675</name>
</gene>
<dbReference type="Proteomes" id="UP000298585">
    <property type="component" value="Chromosome"/>
</dbReference>
<accession>A0A4D6Y8J9</accession>
<reference evidence="4 5" key="2">
    <citation type="submission" date="2019-05" db="EMBL/GenBank/DDBJ databases">
        <title>Genome evolution of the obligate endosymbiont Buchnera aphidicola.</title>
        <authorList>
            <person name="Moran N.A."/>
        </authorList>
    </citation>
    <scope>NUCLEOTIDE SEQUENCE [LARGE SCALE GENOMIC DNA]</scope>
    <source>
        <strain evidence="4 5">Sav</strain>
    </source>
</reference>
<dbReference type="OrthoDB" id="6554581at2"/>
<evidence type="ECO:0000313" key="5">
    <source>
        <dbReference type="Proteomes" id="UP000298585"/>
    </source>
</evidence>
<dbReference type="Pfam" id="PF05130">
    <property type="entry name" value="FlgN"/>
    <property type="match status" value="1"/>
</dbReference>
<keyword evidence="4" id="KW-0966">Cell projection</keyword>